<dbReference type="EMBL" id="CP117811">
    <property type="protein sequence ID" value="WDE97365.1"/>
    <property type="molecule type" value="Genomic_DNA"/>
</dbReference>
<reference evidence="1 2" key="1">
    <citation type="submission" date="2023-02" db="EMBL/GenBank/DDBJ databases">
        <title>Genome sequence of Lentisphaera profundi SAORIC-696.</title>
        <authorList>
            <person name="Kim e."/>
            <person name="Cho J.-C."/>
            <person name="Choi A."/>
            <person name="Kang I."/>
        </authorList>
    </citation>
    <scope>NUCLEOTIDE SEQUENCE [LARGE SCALE GENOMIC DNA]</scope>
    <source>
        <strain evidence="1 2">SAORIC-696</strain>
    </source>
</reference>
<proteinExistence type="predicted"/>
<keyword evidence="2" id="KW-1185">Reference proteome</keyword>
<dbReference type="Proteomes" id="UP001214250">
    <property type="component" value="Chromosome 1"/>
</dbReference>
<evidence type="ECO:0000313" key="2">
    <source>
        <dbReference type="Proteomes" id="UP001214250"/>
    </source>
</evidence>
<dbReference type="RefSeq" id="WP_274151703.1">
    <property type="nucleotide sequence ID" value="NZ_CP117811.1"/>
</dbReference>
<name>A0ABY7VT53_9BACT</name>
<organism evidence="1 2">
    <name type="scientific">Lentisphaera profundi</name>
    <dbReference type="NCBI Taxonomy" id="1658616"/>
    <lineage>
        <taxon>Bacteria</taxon>
        <taxon>Pseudomonadati</taxon>
        <taxon>Lentisphaerota</taxon>
        <taxon>Lentisphaeria</taxon>
        <taxon>Lentisphaerales</taxon>
        <taxon>Lentisphaeraceae</taxon>
        <taxon>Lentisphaera</taxon>
    </lineage>
</organism>
<accession>A0ABY7VT53</accession>
<gene>
    <name evidence="1" type="ORF">PQO03_05290</name>
</gene>
<sequence>MKIPHELIKVLLFITFLFVQQVSAQSTLVTITEDSSATSSSLSNTSEFNFNNLTNGLNNNVSWDGVGSFDKLFVSNANVWGGAVDDQTGQASKFSWQGNNWTPVSTLSLNQKSSYFGFWWSAGDKNNQLSFYNEDELVARYTTESMFGNLNLNQDYYGNPLTGGNGGEPYAFINFFGDAETSWDKIELTQNGGGGFESDNYTTRVESFNPETDSQESLGNIIAEVSGTETTNVDTPSEDWAWAFEENAPGAPVPPFLALVIFAAAAVLKTKIAS</sequence>
<evidence type="ECO:0000313" key="1">
    <source>
        <dbReference type="EMBL" id="WDE97365.1"/>
    </source>
</evidence>
<protein>
    <recommendedName>
        <fullName evidence="3">PEP-CTERM sorting domain-containing protein</fullName>
    </recommendedName>
</protein>
<evidence type="ECO:0008006" key="3">
    <source>
        <dbReference type="Google" id="ProtNLM"/>
    </source>
</evidence>